<comment type="caution">
    <text evidence="2">The sequence shown here is derived from an EMBL/GenBank/DDBJ whole genome shotgun (WGS) entry which is preliminary data.</text>
</comment>
<evidence type="ECO:0000256" key="1">
    <source>
        <dbReference type="SAM" id="SignalP"/>
    </source>
</evidence>
<dbReference type="AlphaFoldDB" id="A0AAN8P8I3"/>
<dbReference type="EMBL" id="JAZGQO010000011">
    <property type="protein sequence ID" value="KAK6173142.1"/>
    <property type="molecule type" value="Genomic_DNA"/>
</dbReference>
<sequence length="137" mass="15110">MAELKHYFVLCILIAGLSVGQCQLNGLAKMLAGPRGGMLKMLAHRVPLLQRGLATLQDMKIAKRLGCTNAFDNESPLRTIMPSGCTAEKDICPYVKPTRRCVQVGIIGMCCPYMVSASTIKNAKMMYKWKRLSEVMA</sequence>
<name>A0AAN8P8I3_PATCE</name>
<dbReference type="Proteomes" id="UP001347796">
    <property type="component" value="Unassembled WGS sequence"/>
</dbReference>
<keyword evidence="1" id="KW-0732">Signal</keyword>
<gene>
    <name evidence="2" type="ORF">SNE40_016655</name>
</gene>
<feature type="chain" id="PRO_5043030199" evidence="1">
    <location>
        <begin position="23"/>
        <end position="137"/>
    </location>
</feature>
<accession>A0AAN8P8I3</accession>
<evidence type="ECO:0000313" key="2">
    <source>
        <dbReference type="EMBL" id="KAK6173142.1"/>
    </source>
</evidence>
<feature type="signal peptide" evidence="1">
    <location>
        <begin position="1"/>
        <end position="22"/>
    </location>
</feature>
<protein>
    <submittedName>
        <fullName evidence="2">Uncharacterized protein</fullName>
    </submittedName>
</protein>
<keyword evidence="3" id="KW-1185">Reference proteome</keyword>
<proteinExistence type="predicted"/>
<reference evidence="2 3" key="1">
    <citation type="submission" date="2024-01" db="EMBL/GenBank/DDBJ databases">
        <title>The genome of the rayed Mediterranean limpet Patella caerulea (Linnaeus, 1758).</title>
        <authorList>
            <person name="Anh-Thu Weber A."/>
            <person name="Halstead-Nussloch G."/>
        </authorList>
    </citation>
    <scope>NUCLEOTIDE SEQUENCE [LARGE SCALE GENOMIC DNA]</scope>
    <source>
        <strain evidence="2">AATW-2023a</strain>
        <tissue evidence="2">Whole specimen</tissue>
    </source>
</reference>
<organism evidence="2 3">
    <name type="scientific">Patella caerulea</name>
    <name type="common">Rayed Mediterranean limpet</name>
    <dbReference type="NCBI Taxonomy" id="87958"/>
    <lineage>
        <taxon>Eukaryota</taxon>
        <taxon>Metazoa</taxon>
        <taxon>Spiralia</taxon>
        <taxon>Lophotrochozoa</taxon>
        <taxon>Mollusca</taxon>
        <taxon>Gastropoda</taxon>
        <taxon>Patellogastropoda</taxon>
        <taxon>Patelloidea</taxon>
        <taxon>Patellidae</taxon>
        <taxon>Patella</taxon>
    </lineage>
</organism>
<evidence type="ECO:0000313" key="3">
    <source>
        <dbReference type="Proteomes" id="UP001347796"/>
    </source>
</evidence>